<evidence type="ECO:0000313" key="2">
    <source>
        <dbReference type="Proteomes" id="UP001314229"/>
    </source>
</evidence>
<dbReference type="AlphaFoldDB" id="A0AAV1P6R7"/>
<dbReference type="PANTHER" id="PTHR45913:SF21">
    <property type="entry name" value="DUF4371 DOMAIN-CONTAINING PROTEIN"/>
    <property type="match status" value="1"/>
</dbReference>
<accession>A0AAV1P6R7</accession>
<comment type="caution">
    <text evidence="1">The sequence shown here is derived from an EMBL/GenBank/DDBJ whole genome shotgun (WGS) entry which is preliminary data.</text>
</comment>
<gene>
    <name evidence="1" type="ORF">FSCOSCO3_A007026</name>
</gene>
<reference evidence="1 2" key="1">
    <citation type="submission" date="2024-01" db="EMBL/GenBank/DDBJ databases">
        <authorList>
            <person name="Alioto T."/>
            <person name="Alioto T."/>
            <person name="Gomez Garrido J."/>
        </authorList>
    </citation>
    <scope>NUCLEOTIDE SEQUENCE [LARGE SCALE GENOMIC DNA]</scope>
</reference>
<organism evidence="1 2">
    <name type="scientific">Scomber scombrus</name>
    <name type="common">Atlantic mackerel</name>
    <name type="synonym">Scomber vernalis</name>
    <dbReference type="NCBI Taxonomy" id="13677"/>
    <lineage>
        <taxon>Eukaryota</taxon>
        <taxon>Metazoa</taxon>
        <taxon>Chordata</taxon>
        <taxon>Craniata</taxon>
        <taxon>Vertebrata</taxon>
        <taxon>Euteleostomi</taxon>
        <taxon>Actinopterygii</taxon>
        <taxon>Neopterygii</taxon>
        <taxon>Teleostei</taxon>
        <taxon>Neoteleostei</taxon>
        <taxon>Acanthomorphata</taxon>
        <taxon>Pelagiaria</taxon>
        <taxon>Scombriformes</taxon>
        <taxon>Scombridae</taxon>
        <taxon>Scomber</taxon>
    </lineage>
</organism>
<protein>
    <recommendedName>
        <fullName evidence="3">DUF4371 domain-containing protein</fullName>
    </recommendedName>
</protein>
<dbReference type="EMBL" id="CAWUFR010000103">
    <property type="protein sequence ID" value="CAK6967303.1"/>
    <property type="molecule type" value="Genomic_DNA"/>
</dbReference>
<dbReference type="PANTHER" id="PTHR45913">
    <property type="entry name" value="EPM2A-INTERACTING PROTEIN 1"/>
    <property type="match status" value="1"/>
</dbReference>
<evidence type="ECO:0008006" key="3">
    <source>
        <dbReference type="Google" id="ProtNLM"/>
    </source>
</evidence>
<dbReference type="Proteomes" id="UP001314229">
    <property type="component" value="Unassembled WGS sequence"/>
</dbReference>
<name>A0AAV1P6R7_SCOSC</name>
<proteinExistence type="predicted"/>
<keyword evidence="2" id="KW-1185">Reference proteome</keyword>
<evidence type="ECO:0000313" key="1">
    <source>
        <dbReference type="EMBL" id="CAK6967303.1"/>
    </source>
</evidence>
<sequence length="500" mass="56084">MAEKRKKTYHFHNEWEEEFFFTTVKETCVCLIWGATVATAKRHNVERHFTSCHKSYHANYPPGSALRAEKARELKAALGKQQSFFTRPAKKSEKATEASFRATHFLIKKKKAFSDGEVVKEAMMIIANTVLKDEKNGTDLISIYNLSGGSAFSATSPWTAAVQLLIFVRMVFEDFSTREELLTLLPLKTTTRGVDIYNAVKEFFVQKKVPLEKLVAVTTDGAPAMIGRHAGFIAHCKGDPDFPKLQSVLKDNASASETFDKVAGKYCEAINRIGQEFENRFCDLEQLEPCVSFISNPFMNVDTTILAEQLSATFTLDAGQVEIEIITLQNDLHLKAYQAAPNFWCLVDTEKYSGVCTAAMKKVSIMPKRKTSFNSEWIKEHEFITKSSRDSFHGFCTLCRCDVDVSNQGKAAIERHAGTDKHKSNKRAAGTSSMRTFFREVSSPLDDKITAAELCKVYHAVKHHQSYRSLDCGMKVDREIFSDSPTAKGMACSRTKAKAL</sequence>